<dbReference type="InterPro" id="IPR057336">
    <property type="entry name" value="GerAC_N"/>
</dbReference>
<evidence type="ECO:0000256" key="1">
    <source>
        <dbReference type="ARBA" id="ARBA00004635"/>
    </source>
</evidence>
<evidence type="ECO:0000256" key="4">
    <source>
        <dbReference type="ARBA" id="ARBA00022729"/>
    </source>
</evidence>
<feature type="coiled-coil region" evidence="8">
    <location>
        <begin position="310"/>
        <end position="349"/>
    </location>
</feature>
<keyword evidence="4" id="KW-0732">Signal</keyword>
<evidence type="ECO:0000256" key="6">
    <source>
        <dbReference type="ARBA" id="ARBA00023139"/>
    </source>
</evidence>
<evidence type="ECO:0000256" key="2">
    <source>
        <dbReference type="ARBA" id="ARBA00007886"/>
    </source>
</evidence>
<accession>A0A3S0P4F3</accession>
<dbReference type="NCBIfam" id="TIGR02887">
    <property type="entry name" value="spore_ger_x_C"/>
    <property type="match status" value="1"/>
</dbReference>
<sequence length="403" mass="45594">MNKRVILISLLFSTYFLTGCWDRYELEERANILGLAIDVMDEEAENFTVPEITYKEENIPDEYKEPIIKLTAQLAVPGKIKLGPEGGGGGDGSEKTAWVVQTVGSSLKDAMTNLQQQLAEKLYLGHLQIIVLNEKVAKRGTEDINDFLKREYEVRRTAWMVVSEDKAEEVLQAAPPIETVPALYLSDTLKNSMRFGKLPREHLGRFWLDIEDIGIGGSIPYITVIENDRIMVSGLAYFKGDKMVGHMTPFEIGVYLAMQGKNPGGYAIAVNTDDGGIYIGESSVRRSDIKINVKDGQPSAQLNVEVEVTIEEETKANDLDNKKVKKIEKEMEKSAVEKFEKTINKWKENESDVLGIGARTRAEFPHYWDEQVKTDENWSQIFKEMNIEVNVECQIERAGMEWK</sequence>
<comment type="similarity">
    <text evidence="2">Belongs to the GerABKC lipoprotein family.</text>
</comment>
<keyword evidence="8" id="KW-0175">Coiled coil</keyword>
<evidence type="ECO:0000313" key="12">
    <source>
        <dbReference type="Proteomes" id="UP000287910"/>
    </source>
</evidence>
<dbReference type="GO" id="GO:0016020">
    <property type="term" value="C:membrane"/>
    <property type="evidence" value="ECO:0007669"/>
    <property type="project" value="UniProtKB-SubCell"/>
</dbReference>
<evidence type="ECO:0000256" key="8">
    <source>
        <dbReference type="SAM" id="Coils"/>
    </source>
</evidence>
<dbReference type="PROSITE" id="PS51257">
    <property type="entry name" value="PROKAR_LIPOPROTEIN"/>
    <property type="match status" value="1"/>
</dbReference>
<dbReference type="Pfam" id="PF05504">
    <property type="entry name" value="Spore_GerAC"/>
    <property type="match status" value="1"/>
</dbReference>
<comment type="subcellular location">
    <subcellularLocation>
        <location evidence="1">Membrane</location>
        <topology evidence="1">Lipid-anchor</topology>
    </subcellularLocation>
</comment>
<feature type="domain" description="Spore germination GerAC-like C-terminal" evidence="9">
    <location>
        <begin position="233"/>
        <end position="399"/>
    </location>
</feature>
<dbReference type="InterPro" id="IPR046953">
    <property type="entry name" value="Spore_GerAC-like_C"/>
</dbReference>
<evidence type="ECO:0000256" key="5">
    <source>
        <dbReference type="ARBA" id="ARBA00023136"/>
    </source>
</evidence>
<keyword evidence="3" id="KW-0309">Germination</keyword>
<evidence type="ECO:0000259" key="10">
    <source>
        <dbReference type="Pfam" id="PF25198"/>
    </source>
</evidence>
<evidence type="ECO:0000259" key="9">
    <source>
        <dbReference type="Pfam" id="PF05504"/>
    </source>
</evidence>
<dbReference type="EMBL" id="RYYR01000009">
    <property type="protein sequence ID" value="RUL53567.1"/>
    <property type="molecule type" value="Genomic_DNA"/>
</dbReference>
<gene>
    <name evidence="11" type="ORF">EK386_08350</name>
</gene>
<dbReference type="PANTHER" id="PTHR35789:SF1">
    <property type="entry name" value="SPORE GERMINATION PROTEIN B3"/>
    <property type="match status" value="1"/>
</dbReference>
<reference evidence="11 12" key="1">
    <citation type="submission" date="2018-12" db="EMBL/GenBank/DDBJ databases">
        <title>Lysinibacillus antri sp. nov., isolated from a cave soil.</title>
        <authorList>
            <person name="Narsing Rao M.P."/>
            <person name="Zhang H."/>
            <person name="Dong Z.-Y."/>
            <person name="Niu X.-K."/>
            <person name="Zhang K."/>
            <person name="Fang B.-Z."/>
            <person name="Kang Y.-Q."/>
            <person name="Xiao M."/>
            <person name="Li W.-J."/>
        </authorList>
    </citation>
    <scope>NUCLEOTIDE SEQUENCE [LARGE SCALE GENOMIC DNA]</scope>
    <source>
        <strain evidence="11 12">SYSU K30002</strain>
    </source>
</reference>
<keyword evidence="6" id="KW-0564">Palmitate</keyword>
<dbReference type="PANTHER" id="PTHR35789">
    <property type="entry name" value="SPORE GERMINATION PROTEIN B3"/>
    <property type="match status" value="1"/>
</dbReference>
<dbReference type="InterPro" id="IPR038501">
    <property type="entry name" value="Spore_GerAC_C_sf"/>
</dbReference>
<feature type="domain" description="Spore germination protein N-terminal" evidence="10">
    <location>
        <begin position="22"/>
        <end position="224"/>
    </location>
</feature>
<comment type="caution">
    <text evidence="11">The sequence shown here is derived from an EMBL/GenBank/DDBJ whole genome shotgun (WGS) entry which is preliminary data.</text>
</comment>
<evidence type="ECO:0000313" key="11">
    <source>
        <dbReference type="EMBL" id="RUL53567.1"/>
    </source>
</evidence>
<dbReference type="GO" id="GO:0009847">
    <property type="term" value="P:spore germination"/>
    <property type="evidence" value="ECO:0007669"/>
    <property type="project" value="InterPro"/>
</dbReference>
<evidence type="ECO:0000256" key="3">
    <source>
        <dbReference type="ARBA" id="ARBA00022544"/>
    </source>
</evidence>
<keyword evidence="7" id="KW-0449">Lipoprotein</keyword>
<protein>
    <submittedName>
        <fullName evidence="11">Ger(X)C family spore germination protein</fullName>
    </submittedName>
</protein>
<dbReference type="Proteomes" id="UP000287910">
    <property type="component" value="Unassembled WGS sequence"/>
</dbReference>
<dbReference type="Gene3D" id="3.30.300.210">
    <property type="entry name" value="Nutrient germinant receptor protein C, domain 3"/>
    <property type="match status" value="1"/>
</dbReference>
<keyword evidence="5" id="KW-0472">Membrane</keyword>
<proteinExistence type="inferred from homology"/>
<keyword evidence="12" id="KW-1185">Reference proteome</keyword>
<evidence type="ECO:0000256" key="7">
    <source>
        <dbReference type="ARBA" id="ARBA00023288"/>
    </source>
</evidence>
<dbReference type="RefSeq" id="WP_126658707.1">
    <property type="nucleotide sequence ID" value="NZ_RYYR01000009.1"/>
</dbReference>
<dbReference type="AlphaFoldDB" id="A0A3S0P4F3"/>
<organism evidence="11 12">
    <name type="scientific">Lysinibacillus antri</name>
    <dbReference type="NCBI Taxonomy" id="2498145"/>
    <lineage>
        <taxon>Bacteria</taxon>
        <taxon>Bacillati</taxon>
        <taxon>Bacillota</taxon>
        <taxon>Bacilli</taxon>
        <taxon>Bacillales</taxon>
        <taxon>Bacillaceae</taxon>
        <taxon>Lysinibacillus</taxon>
    </lineage>
</organism>
<name>A0A3S0P4F3_9BACI</name>
<dbReference type="InterPro" id="IPR008844">
    <property type="entry name" value="Spore_GerAC-like"/>
</dbReference>
<dbReference type="Pfam" id="PF25198">
    <property type="entry name" value="Spore_GerAC_N"/>
    <property type="match status" value="1"/>
</dbReference>